<evidence type="ECO:0000313" key="3">
    <source>
        <dbReference type="Proteomes" id="UP000181790"/>
    </source>
</evidence>
<dbReference type="EMBL" id="MORL01000045">
    <property type="protein sequence ID" value="OIN55664.1"/>
    <property type="molecule type" value="Genomic_DNA"/>
</dbReference>
<feature type="signal peptide" evidence="1">
    <location>
        <begin position="1"/>
        <end position="22"/>
    </location>
</feature>
<keyword evidence="3" id="KW-1185">Reference proteome</keyword>
<name>A0A1S2VA99_9BACT</name>
<dbReference type="AlphaFoldDB" id="A0A1S2VA99"/>
<keyword evidence="1" id="KW-0732">Signal</keyword>
<protein>
    <recommendedName>
        <fullName evidence="4">Beta-lactamase-inhibitor-like PepSY-like domain-containing protein</fullName>
    </recommendedName>
</protein>
<dbReference type="OrthoDB" id="955242at2"/>
<evidence type="ECO:0008006" key="4">
    <source>
        <dbReference type="Google" id="ProtNLM"/>
    </source>
</evidence>
<gene>
    <name evidence="2" type="ORF">BLX24_28830</name>
</gene>
<proteinExistence type="predicted"/>
<evidence type="ECO:0000256" key="1">
    <source>
        <dbReference type="SAM" id="SignalP"/>
    </source>
</evidence>
<feature type="chain" id="PRO_5010247941" description="Beta-lactamase-inhibitor-like PepSY-like domain-containing protein" evidence="1">
    <location>
        <begin position="23"/>
        <end position="173"/>
    </location>
</feature>
<evidence type="ECO:0000313" key="2">
    <source>
        <dbReference type="EMBL" id="OIN55664.1"/>
    </source>
</evidence>
<sequence>MKNPWLLSLLVLLGSACNQQSAKNDTQTITDTTAAVVKRKDCKSLADAAKLGKADIYKESSKPLQFALTLDQDSTWVETPSGCIANNTITVLATKKSGQQAFKRTLTKEDLTYFLKNDEEIEASILQQVTYKPTFNSQKYIVLAMHLVDPKNDKTLDYAVYMNYFGEIVKVKL</sequence>
<dbReference type="PROSITE" id="PS51257">
    <property type="entry name" value="PROKAR_LIPOPROTEIN"/>
    <property type="match status" value="1"/>
</dbReference>
<accession>A0A1S2VA99</accession>
<dbReference type="RefSeq" id="WP_071506702.1">
    <property type="nucleotide sequence ID" value="NZ_MORL01000045.1"/>
</dbReference>
<reference evidence="2 3" key="1">
    <citation type="submission" date="2016-10" db="EMBL/GenBank/DDBJ databases">
        <title>Arsenicibacter rosenii gen. nov., sp. nov., an efficient arsenic-methylating bacterium isolated from an arsenic-contaminated paddy soil.</title>
        <authorList>
            <person name="Huang K."/>
        </authorList>
    </citation>
    <scope>NUCLEOTIDE SEQUENCE [LARGE SCALE GENOMIC DNA]</scope>
    <source>
        <strain evidence="2 3">SM-1</strain>
    </source>
</reference>
<organism evidence="2 3">
    <name type="scientific">Arsenicibacter rosenii</name>
    <dbReference type="NCBI Taxonomy" id="1750698"/>
    <lineage>
        <taxon>Bacteria</taxon>
        <taxon>Pseudomonadati</taxon>
        <taxon>Bacteroidota</taxon>
        <taxon>Cytophagia</taxon>
        <taxon>Cytophagales</taxon>
        <taxon>Spirosomataceae</taxon>
        <taxon>Arsenicibacter</taxon>
    </lineage>
</organism>
<comment type="caution">
    <text evidence="2">The sequence shown here is derived from an EMBL/GenBank/DDBJ whole genome shotgun (WGS) entry which is preliminary data.</text>
</comment>
<dbReference type="Proteomes" id="UP000181790">
    <property type="component" value="Unassembled WGS sequence"/>
</dbReference>